<feature type="region of interest" description="Disordered" evidence="1">
    <location>
        <begin position="319"/>
        <end position="355"/>
    </location>
</feature>
<evidence type="ECO:0000256" key="1">
    <source>
        <dbReference type="SAM" id="MobiDB-lite"/>
    </source>
</evidence>
<dbReference type="Proteomes" id="UP001203945">
    <property type="component" value="Unassembled WGS sequence"/>
</dbReference>
<sequence length="355" mass="41089">MPNFTLRPTFSIGGYAYPIYDRDIPDLWHGFAEEKGFEITARVRDKNHLVLRHEICGLEMVTKIFVLRTCVPACPHCLEMERRELCRAADVTYLGRGDRSHYLRIRLACGHETERQTELLHRVRQEQTAIRCAQCLNERLKREAAAREWSLIGDDPHGNLNYRLYRHDCGHVQRVAIANMRTGRFACGGCSDGWTRDPSYIYAMRFVLQDGTDAIKVGFSRDPHSRLRFQLTTERDQYAMLLRTIEIPTGRDAIRMEKDLHLTLRKLYPNAVLDRRVFASQVNCVSELYDSAIEAEIMSLLDALEVRVKGLVARRAKAAKAAADADRKTEPGTRSKRKSRKQRRGRFRPRGKMRR</sequence>
<gene>
    <name evidence="2" type="ORF">MLD63_16355</name>
</gene>
<comment type="caution">
    <text evidence="2">The sequence shown here is derived from an EMBL/GenBank/DDBJ whole genome shotgun (WGS) entry which is preliminary data.</text>
</comment>
<dbReference type="RefSeq" id="WP_255331003.1">
    <property type="nucleotide sequence ID" value="NZ_JAKZEU010000007.1"/>
</dbReference>
<keyword evidence="3" id="KW-1185">Reference proteome</keyword>
<proteinExistence type="predicted"/>
<protein>
    <submittedName>
        <fullName evidence="2">GIY-YIG nuclease family protein</fullName>
    </submittedName>
</protein>
<organism evidence="2 3">
    <name type="scientific">Paracoccus albicereus</name>
    <dbReference type="NCBI Taxonomy" id="2922394"/>
    <lineage>
        <taxon>Bacteria</taxon>
        <taxon>Pseudomonadati</taxon>
        <taxon>Pseudomonadota</taxon>
        <taxon>Alphaproteobacteria</taxon>
        <taxon>Rhodobacterales</taxon>
        <taxon>Paracoccaceae</taxon>
        <taxon>Paracoccus</taxon>
    </lineage>
</organism>
<name>A0ABT1MUW2_9RHOB</name>
<reference evidence="2 3" key="1">
    <citation type="submission" date="2022-03" db="EMBL/GenBank/DDBJ databases">
        <authorList>
            <person name="He Y."/>
        </authorList>
    </citation>
    <scope>NUCLEOTIDE SEQUENCE [LARGE SCALE GENOMIC DNA]</scope>
    <source>
        <strain evidence="2 3">TK19116</strain>
    </source>
</reference>
<feature type="compositionally biased region" description="Basic residues" evidence="1">
    <location>
        <begin position="334"/>
        <end position="355"/>
    </location>
</feature>
<dbReference type="EMBL" id="JAKZEU010000007">
    <property type="protein sequence ID" value="MCQ0971996.1"/>
    <property type="molecule type" value="Genomic_DNA"/>
</dbReference>
<accession>A0ABT1MUW2</accession>
<evidence type="ECO:0000313" key="3">
    <source>
        <dbReference type="Proteomes" id="UP001203945"/>
    </source>
</evidence>
<feature type="compositionally biased region" description="Basic and acidic residues" evidence="1">
    <location>
        <begin position="323"/>
        <end position="333"/>
    </location>
</feature>
<evidence type="ECO:0000313" key="2">
    <source>
        <dbReference type="EMBL" id="MCQ0971996.1"/>
    </source>
</evidence>